<dbReference type="Proteomes" id="UP000011778">
    <property type="component" value="Unassembled WGS sequence"/>
</dbReference>
<reference evidence="1 2" key="1">
    <citation type="submission" date="2013-02" db="EMBL/GenBank/DDBJ databases">
        <authorList>
            <person name="Harkins D.M."/>
            <person name="Durkin A.S."/>
            <person name="Brinkac L.M."/>
            <person name="Haft D.H."/>
            <person name="Selengut J.D."/>
            <person name="Sanka R."/>
            <person name="DePew J."/>
            <person name="Purushe J."/>
            <person name="Tulsiani S.M."/>
            <person name="Graham G.C."/>
            <person name="Burns M.-A."/>
            <person name="Dohnt M.F."/>
            <person name="Smythe L.D."/>
            <person name="McKay D.B."/>
            <person name="Craig S.B."/>
            <person name="Vinetz J.M."/>
            <person name="Sutton G.G."/>
            <person name="Nierman W.C."/>
            <person name="Fouts D.E."/>
        </authorList>
    </citation>
    <scope>NUCLEOTIDE SEQUENCE [LARGE SCALE GENOMIC DNA]</scope>
    <source>
        <strain evidence="1 2">LT2050</strain>
    </source>
</reference>
<gene>
    <name evidence="1" type="ORF">LEP1GSC150_0320</name>
</gene>
<sequence>MILLVFHGSSYNFQSVTGKPTICESSHIFFLQKSCSRIKTNFLTFPVHVEIVFCDQN</sequence>
<evidence type="ECO:0000313" key="1">
    <source>
        <dbReference type="EMBL" id="EMG20331.1"/>
    </source>
</evidence>
<accession>M3HQS9</accession>
<dbReference type="EMBL" id="AFMD02000424">
    <property type="protein sequence ID" value="EMG20331.1"/>
    <property type="molecule type" value="Genomic_DNA"/>
</dbReference>
<dbReference type="AlphaFoldDB" id="M3HQS9"/>
<protein>
    <submittedName>
        <fullName evidence="1">Uncharacterized protein</fullName>
    </submittedName>
</protein>
<name>M3HQS9_LEPIT</name>
<evidence type="ECO:0000313" key="2">
    <source>
        <dbReference type="Proteomes" id="UP000011778"/>
    </source>
</evidence>
<comment type="caution">
    <text evidence="1">The sequence shown here is derived from an EMBL/GenBank/DDBJ whole genome shotgun (WGS) entry which is preliminary data.</text>
</comment>
<proteinExistence type="predicted"/>
<organism evidence="1 2">
    <name type="scientific">Leptospira interrogans serovar Copenhageni str. LT2050</name>
    <dbReference type="NCBI Taxonomy" id="1001598"/>
    <lineage>
        <taxon>Bacteria</taxon>
        <taxon>Pseudomonadati</taxon>
        <taxon>Spirochaetota</taxon>
        <taxon>Spirochaetia</taxon>
        <taxon>Leptospirales</taxon>
        <taxon>Leptospiraceae</taxon>
        <taxon>Leptospira</taxon>
    </lineage>
</organism>